<feature type="region of interest" description="Disordered" evidence="1">
    <location>
        <begin position="857"/>
        <end position="877"/>
    </location>
</feature>
<feature type="compositionally biased region" description="Polar residues" evidence="1">
    <location>
        <begin position="542"/>
        <end position="554"/>
    </location>
</feature>
<feature type="region of interest" description="Disordered" evidence="1">
    <location>
        <begin position="541"/>
        <end position="580"/>
    </location>
</feature>
<comment type="caution">
    <text evidence="3">The sequence shown here is derived from an EMBL/GenBank/DDBJ whole genome shotgun (WGS) entry which is preliminary data.</text>
</comment>
<accession>A0AAV6VCQ9</accession>
<feature type="compositionally biased region" description="Low complexity" evidence="1">
    <location>
        <begin position="453"/>
        <end position="465"/>
    </location>
</feature>
<feature type="chain" id="PRO_5043395049" evidence="2">
    <location>
        <begin position="20"/>
        <end position="1044"/>
    </location>
</feature>
<keyword evidence="2" id="KW-0732">Signal</keyword>
<feature type="region of interest" description="Disordered" evidence="1">
    <location>
        <begin position="245"/>
        <end position="306"/>
    </location>
</feature>
<evidence type="ECO:0000256" key="2">
    <source>
        <dbReference type="SAM" id="SignalP"/>
    </source>
</evidence>
<feature type="compositionally biased region" description="Basic residues" evidence="1">
    <location>
        <begin position="497"/>
        <end position="506"/>
    </location>
</feature>
<feature type="region of interest" description="Disordered" evidence="1">
    <location>
        <begin position="437"/>
        <end position="465"/>
    </location>
</feature>
<feature type="compositionally biased region" description="Polar residues" evidence="1">
    <location>
        <begin position="987"/>
        <end position="1019"/>
    </location>
</feature>
<feature type="compositionally biased region" description="Polar residues" evidence="1">
    <location>
        <begin position="115"/>
        <end position="124"/>
    </location>
</feature>
<feature type="signal peptide" evidence="2">
    <location>
        <begin position="1"/>
        <end position="19"/>
    </location>
</feature>
<proteinExistence type="predicted"/>
<reference evidence="3 4" key="1">
    <citation type="journal article" date="2022" name="Nat. Ecol. Evol.">
        <title>A masculinizing supergene underlies an exaggerated male reproductive morph in a spider.</title>
        <authorList>
            <person name="Hendrickx F."/>
            <person name="De Corte Z."/>
            <person name="Sonet G."/>
            <person name="Van Belleghem S.M."/>
            <person name="Kostlbacher S."/>
            <person name="Vangestel C."/>
        </authorList>
    </citation>
    <scope>NUCLEOTIDE SEQUENCE [LARGE SCALE GENOMIC DNA]</scope>
    <source>
        <strain evidence="3">W744_W776</strain>
    </source>
</reference>
<dbReference type="Proteomes" id="UP000827092">
    <property type="component" value="Unassembled WGS sequence"/>
</dbReference>
<evidence type="ECO:0000313" key="4">
    <source>
        <dbReference type="Proteomes" id="UP000827092"/>
    </source>
</evidence>
<dbReference type="AlphaFoldDB" id="A0AAV6VCQ9"/>
<evidence type="ECO:0000313" key="3">
    <source>
        <dbReference type="EMBL" id="KAG8193421.1"/>
    </source>
</evidence>
<feature type="region of interest" description="Disordered" evidence="1">
    <location>
        <begin position="973"/>
        <end position="1019"/>
    </location>
</feature>
<protein>
    <submittedName>
        <fullName evidence="3">Uncharacterized protein</fullName>
    </submittedName>
</protein>
<feature type="compositionally biased region" description="Polar residues" evidence="1">
    <location>
        <begin position="245"/>
        <end position="267"/>
    </location>
</feature>
<evidence type="ECO:0000256" key="1">
    <source>
        <dbReference type="SAM" id="MobiDB-lite"/>
    </source>
</evidence>
<feature type="compositionally biased region" description="Low complexity" evidence="1">
    <location>
        <begin position="130"/>
        <end position="144"/>
    </location>
</feature>
<sequence length="1044" mass="117092">MNPLVILVLIGAGLHLATPAELPSDVPQGRYAKPVVFTNLPPPVLYFPNFPEEKVKASERGDTEDKRVEYVPFPFKELPLLVYQSDNQPPVHVVQQHSAVVQTHSAENHKETTSERQASPQPSGSEGKFSSQQSGYGQQYQNSQALQDNQEDEFYGTFPNLRNHQFISIGLSAINDILENVGFPNTPLSQLQGSTNDQAHRGQNGQKNSQQHVLNVVQPPQSQQYFVRNNGEQLKTSKPNIVSQYSQGAPMKHQSSSQEPIQNSGPKMQQEHQGYMNHNQAQNQYSQSNQQQNIAYQQQNQEHQGHTIQVKNQYSQNNQQQNIAYQQQNQNIPQTSYTMRQVVYQQPGNANLNYQLQPSGTDHSTSYTNQQQVGNKITEQNFYYQNQQSQPVEEDDSEEDDAQYIKIAVYPHDATNPNQVQEPHSYYKIAIPQPNEDEAYQQNGGHINSVRTNNGESQQVNSQNQESRYIGLSLGGHDSQQQNPRNVINAVHVNQQHRNKALHKHPQQNSPENQNEDDTEYQQILIHIPHSIAPAPQILVQPENNGQSSTSYVDATQERKKPPSSPNKSKPKPQLAPNNGYQVANYIHPATGSISFNQRYRKPKPRYPPINHISAASSFNFRNPFGQSVGRYLAKPILPIGSAHPEMYANSNLHFTSLNPLFMPNPMRNSHRIPFDQMSASVVRHQFFPRPLIPANMHLSGFPDELLAQASFPRITRSRSDDLNGTEELLNSDLLSEGERMLKYLNDKSTEAFLKQIISEVQAQELIGGVLGASDIKQPVLNMPQIPNKLKLNYGGQVPFFPIQHHQYLRSGPQNQNVGKYGHFMKKLAALSNSLIYQSLGLKQPTTFQGGNKVTHLSTGSVLPEEASPRTTKTDRIGTTLPQTEFSKRVLKPENKDANPPIIVYKGAKPPVETYGSKEDIEDTKEEESSVLKATNRAAEDILDTDPEKVLDYVDIMYSLLPDFIKHSIGQLSDGQSGDGWLPESLVSGTKSNPEVANLPTSSTSAVENTKSNVESQSSAFRDDLEDLAKLLHKEEKSDLIPFR</sequence>
<feature type="region of interest" description="Disordered" evidence="1">
    <location>
        <begin position="497"/>
        <end position="518"/>
    </location>
</feature>
<feature type="compositionally biased region" description="Polar residues" evidence="1">
    <location>
        <begin position="440"/>
        <end position="452"/>
    </location>
</feature>
<organism evidence="3 4">
    <name type="scientific">Oedothorax gibbosus</name>
    <dbReference type="NCBI Taxonomy" id="931172"/>
    <lineage>
        <taxon>Eukaryota</taxon>
        <taxon>Metazoa</taxon>
        <taxon>Ecdysozoa</taxon>
        <taxon>Arthropoda</taxon>
        <taxon>Chelicerata</taxon>
        <taxon>Arachnida</taxon>
        <taxon>Araneae</taxon>
        <taxon>Araneomorphae</taxon>
        <taxon>Entelegynae</taxon>
        <taxon>Araneoidea</taxon>
        <taxon>Linyphiidae</taxon>
        <taxon>Erigoninae</taxon>
        <taxon>Oedothorax</taxon>
    </lineage>
</organism>
<feature type="region of interest" description="Disordered" evidence="1">
    <location>
        <begin position="102"/>
        <end position="145"/>
    </location>
</feature>
<feature type="region of interest" description="Disordered" evidence="1">
    <location>
        <begin position="188"/>
        <end position="209"/>
    </location>
</feature>
<name>A0AAV6VCQ9_9ARAC</name>
<gene>
    <name evidence="3" type="ORF">JTE90_009640</name>
</gene>
<keyword evidence="4" id="KW-1185">Reference proteome</keyword>
<feature type="compositionally biased region" description="Low complexity" evidence="1">
    <location>
        <begin position="277"/>
        <end position="302"/>
    </location>
</feature>
<dbReference type="EMBL" id="JAFNEN010000122">
    <property type="protein sequence ID" value="KAG8193421.1"/>
    <property type="molecule type" value="Genomic_DNA"/>
</dbReference>